<evidence type="ECO:0000256" key="2">
    <source>
        <dbReference type="SAM" id="Phobius"/>
    </source>
</evidence>
<feature type="compositionally biased region" description="Basic and acidic residues" evidence="1">
    <location>
        <begin position="948"/>
        <end position="1001"/>
    </location>
</feature>
<feature type="transmembrane region" description="Helical" evidence="2">
    <location>
        <begin position="5"/>
        <end position="26"/>
    </location>
</feature>
<dbReference type="STRING" id="153721.MYP_4440"/>
<keyword evidence="2" id="KW-1133">Transmembrane helix</keyword>
<keyword evidence="5" id="KW-1185">Reference proteome</keyword>
<evidence type="ECO:0000259" key="3">
    <source>
        <dbReference type="Pfam" id="PF05170"/>
    </source>
</evidence>
<keyword evidence="2" id="KW-0472">Membrane</keyword>
<dbReference type="PANTHER" id="PTHR30441:SF8">
    <property type="entry name" value="DUF748 DOMAIN-CONTAINING PROTEIN"/>
    <property type="match status" value="1"/>
</dbReference>
<organism evidence="4 5">
    <name type="scientific">Sporocytophaga myxococcoides</name>
    <dbReference type="NCBI Taxonomy" id="153721"/>
    <lineage>
        <taxon>Bacteria</taxon>
        <taxon>Pseudomonadati</taxon>
        <taxon>Bacteroidota</taxon>
        <taxon>Cytophagia</taxon>
        <taxon>Cytophagales</taxon>
        <taxon>Cytophagaceae</taxon>
        <taxon>Sporocytophaga</taxon>
    </lineage>
</organism>
<name>A0A098LJQ8_9BACT</name>
<evidence type="ECO:0000313" key="4">
    <source>
        <dbReference type="EMBL" id="GAL87210.1"/>
    </source>
</evidence>
<dbReference type="AlphaFoldDB" id="A0A098LJQ8"/>
<dbReference type="InterPro" id="IPR007844">
    <property type="entry name" value="AsmA"/>
</dbReference>
<accession>A0A098LJQ8</accession>
<feature type="region of interest" description="Disordered" evidence="1">
    <location>
        <begin position="944"/>
        <end position="1001"/>
    </location>
</feature>
<dbReference type="eggNOG" id="COG3064">
    <property type="taxonomic scope" value="Bacteria"/>
</dbReference>
<proteinExistence type="predicted"/>
<comment type="caution">
    <text evidence="4">The sequence shown here is derived from an EMBL/GenBank/DDBJ whole genome shotgun (WGS) entry which is preliminary data.</text>
</comment>
<dbReference type="Pfam" id="PF05170">
    <property type="entry name" value="AsmA"/>
    <property type="match status" value="1"/>
</dbReference>
<evidence type="ECO:0000256" key="1">
    <source>
        <dbReference type="SAM" id="MobiDB-lite"/>
    </source>
</evidence>
<evidence type="ECO:0000313" key="5">
    <source>
        <dbReference type="Proteomes" id="UP000030185"/>
    </source>
</evidence>
<dbReference type="RefSeq" id="WP_045468173.1">
    <property type="nucleotide sequence ID" value="NZ_BBLT01000011.1"/>
</dbReference>
<protein>
    <submittedName>
        <fullName evidence="4">Outer membrane integrity protein</fullName>
    </submittedName>
</protein>
<dbReference type="PANTHER" id="PTHR30441">
    <property type="entry name" value="DUF748 DOMAIN-CONTAINING PROTEIN"/>
    <property type="match status" value="1"/>
</dbReference>
<gene>
    <name evidence="4" type="ORF">MYP_4440</name>
</gene>
<feature type="domain" description="AsmA" evidence="3">
    <location>
        <begin position="1"/>
        <end position="171"/>
    </location>
</feature>
<dbReference type="GO" id="GO:0005886">
    <property type="term" value="C:plasma membrane"/>
    <property type="evidence" value="ECO:0007669"/>
    <property type="project" value="TreeGrafter"/>
</dbReference>
<dbReference type="eggNOG" id="COG2982">
    <property type="taxonomic scope" value="Bacteria"/>
</dbReference>
<reference evidence="4 5" key="1">
    <citation type="submission" date="2014-09" db="EMBL/GenBank/DDBJ databases">
        <title>Sporocytophaga myxococcoides PG-01 genome sequencing.</title>
        <authorList>
            <person name="Liu L."/>
            <person name="Gao P.J."/>
            <person name="Chen G.J."/>
            <person name="Wang L.S."/>
        </authorList>
    </citation>
    <scope>NUCLEOTIDE SEQUENCE [LARGE SCALE GENOMIC DNA]</scope>
    <source>
        <strain evidence="4 5">PG-01</strain>
    </source>
</reference>
<keyword evidence="2" id="KW-0812">Transmembrane</keyword>
<dbReference type="OrthoDB" id="596403at2"/>
<dbReference type="GO" id="GO:0090313">
    <property type="term" value="P:regulation of protein targeting to membrane"/>
    <property type="evidence" value="ECO:0007669"/>
    <property type="project" value="TreeGrafter"/>
</dbReference>
<sequence>MKKGILIFLGIIAFLFILLLTIPFLFKDQIKAKVDEQIAKSVNATVVFDSDKLGLSLIRNFPNVTISIDDFGIIGKQEEFKGDTLFFAKSFKVVADIMSVISGDQIKVKSIYLNKPIVATYVTKDGKMSWDIAISTPEDTVQKAPEEPSKFSIALDKWQIEDGLIIYEDKSLPMYAELRGFNHTGKGDITQDIYDVETYTKSKETVVIFDNVAYLNKHQVEANLNLNINMPKSEYKFLENNIKINNFDFGFDGLVAMPGDDIIYDLTYEAKETDFKNLISLVPAIYTKDYNDLKAEGKVGFNGIVKGKQTATTLPGFTFNLKIDNGSMKYPSLPSAISNIATDLSVVNNDGIIDNTVINLKKFHMDMDKNPVDARALVEGLNPYKIDANLLAKVKLDDITKFYPIEGTTLKGLFGADVKVKGMYSDSLKLMPVVDAKMFLQNGYVKTKDFPAALEQMSFNAAVQSSGDMPTSKASLENFKMVMDGEPFEMKAYVQNFDNPAYDVNLKGIIDLTKMTKIYPLEDMTVAGRIIADIATKGVLSDVEAGRYDKTSTSGTMKVSNLKYSSKDFPQGMALSSASFTLSPDKMTIDNMDGYLGKSDISVKGFFSNYMGYMFGKQDTVLRGNMSFNSKKFDVNEWMTDEEAPTAQAQAEPVDSGLVEIPKNIDFFLASQIGEVLYDNMSLKDLKGNIIMKDGIARLENLVFNSLGGSFLLAKGEYNTKDLEKPSFDFDMKITEIQIKEAFKTFNTVQTFAPMAKNMEGVVSLSLKTNGQMDKYMNPLYPTMSGAGSLAIPNATIKDNPVLATMSKLTMVKELNPLGVKNVIANFKIEGGKLKVEPFDVNAGNFKMNIGGASGFDGGLDYIVKMDVPAGALGSAVNSALGKITGQPSSGSDNIKLDLKIGGTNSDPKVGIAGSSVQQQGKEQVKTAVENKVKEEIKNNAQIQEAQKQAEEAKKAAEEKVKAEQERIKKEAEEKQKAEQERLKKEAEKGVKDQLKKLPKF</sequence>
<dbReference type="EMBL" id="BBLT01000011">
    <property type="protein sequence ID" value="GAL87210.1"/>
    <property type="molecule type" value="Genomic_DNA"/>
</dbReference>
<dbReference type="Proteomes" id="UP000030185">
    <property type="component" value="Unassembled WGS sequence"/>
</dbReference>
<dbReference type="InterPro" id="IPR052894">
    <property type="entry name" value="AsmA-related"/>
</dbReference>